<comment type="caution">
    <text evidence="1">The sequence shown here is derived from an EMBL/GenBank/DDBJ whole genome shotgun (WGS) entry which is preliminary data.</text>
</comment>
<keyword evidence="2" id="KW-1185">Reference proteome</keyword>
<reference evidence="1" key="1">
    <citation type="journal article" date="2025" name="Int. J. Syst. Evol. Microbiol.">
        <title>Inconstantimicrobium mannanitabidum sp. nov., a novel member of the family Clostridiaceae isolated from anoxic soil under the treatment of reductive soil disinfestation.</title>
        <authorList>
            <person name="Ueki A."/>
            <person name="Tonouchi A."/>
            <person name="Honma S."/>
            <person name="Kaku N."/>
            <person name="Ueki K."/>
        </authorList>
    </citation>
    <scope>NUCLEOTIDE SEQUENCE</scope>
    <source>
        <strain evidence="1">TW13</strain>
    </source>
</reference>
<name>A0ACB5R9B9_9CLOT</name>
<protein>
    <submittedName>
        <fullName evidence="1">Uncharacterized protein</fullName>
    </submittedName>
</protein>
<dbReference type="Proteomes" id="UP001058074">
    <property type="component" value="Unassembled WGS sequence"/>
</dbReference>
<evidence type="ECO:0000313" key="2">
    <source>
        <dbReference type="Proteomes" id="UP001058074"/>
    </source>
</evidence>
<organism evidence="1 2">
    <name type="scientific">Inconstantimicrobium mannanitabidum</name>
    <dbReference type="NCBI Taxonomy" id="1604901"/>
    <lineage>
        <taxon>Bacteria</taxon>
        <taxon>Bacillati</taxon>
        <taxon>Bacillota</taxon>
        <taxon>Clostridia</taxon>
        <taxon>Eubacteriales</taxon>
        <taxon>Clostridiaceae</taxon>
        <taxon>Inconstantimicrobium</taxon>
    </lineage>
</organism>
<evidence type="ECO:0000313" key="1">
    <source>
        <dbReference type="EMBL" id="GKX65782.1"/>
    </source>
</evidence>
<sequence>MKKEFYDKPIYTITNYFTNFVASSIYLAVCNILLILFFVLTAMSPDKFNIFFLFIALIPLGPSLGALYSTISKLLREKDIYFSSYFWNTYKKNFVSFLKLWMVELIILTILFIDFQYFYLHMSQTGIYVVFVVLMVITLLIGLYAFPIASRFEVKLKDVFILSIYYAIKKFPITILKAIVIFLIYYLSKNLSILFLIFMPSIICSIFYFYDRNLLKELEDRFVASDNNI</sequence>
<proteinExistence type="predicted"/>
<accession>A0ACB5R9B9</accession>
<dbReference type="EMBL" id="BROD01000001">
    <property type="protein sequence ID" value="GKX65782.1"/>
    <property type="molecule type" value="Genomic_DNA"/>
</dbReference>
<gene>
    <name evidence="1" type="ORF">rsdtw13_10400</name>
</gene>